<evidence type="ECO:0000313" key="1">
    <source>
        <dbReference type="EMBL" id="OGD86201.1"/>
    </source>
</evidence>
<organism evidence="1 2">
    <name type="scientific">Candidatus Curtissbacteria bacterium RBG_13_35_7</name>
    <dbReference type="NCBI Taxonomy" id="1797705"/>
    <lineage>
        <taxon>Bacteria</taxon>
        <taxon>Candidatus Curtissiibacteriota</taxon>
    </lineage>
</organism>
<dbReference type="EMBL" id="MFAT01000037">
    <property type="protein sequence ID" value="OGD86201.1"/>
    <property type="molecule type" value="Genomic_DNA"/>
</dbReference>
<evidence type="ECO:0008006" key="3">
    <source>
        <dbReference type="Google" id="ProtNLM"/>
    </source>
</evidence>
<comment type="caution">
    <text evidence="1">The sequence shown here is derived from an EMBL/GenBank/DDBJ whole genome shotgun (WGS) entry which is preliminary data.</text>
</comment>
<name>A0A1F5G2U4_9BACT</name>
<protein>
    <recommendedName>
        <fullName evidence="3">Glycosyl transferase family 1 domain-containing protein</fullName>
    </recommendedName>
</protein>
<proteinExistence type="predicted"/>
<sequence length="113" mass="12973">MEALSCGCAVIASDIGPHREIFDNILPNSNNQTPNSKITGSQRLAEAMILTKPNDINKWSSFLYQYITMYNNIQTSILNKSKNDRIRHELTSIYSWENTAKLTLQVFEHLRLK</sequence>
<dbReference type="AlphaFoldDB" id="A0A1F5G2U4"/>
<accession>A0A1F5G2U4</accession>
<evidence type="ECO:0000313" key="2">
    <source>
        <dbReference type="Proteomes" id="UP000176317"/>
    </source>
</evidence>
<gene>
    <name evidence="1" type="ORF">A2164_01995</name>
</gene>
<dbReference type="Gene3D" id="3.40.50.2000">
    <property type="entry name" value="Glycogen Phosphorylase B"/>
    <property type="match status" value="1"/>
</dbReference>
<dbReference type="SUPFAM" id="SSF53756">
    <property type="entry name" value="UDP-Glycosyltransferase/glycogen phosphorylase"/>
    <property type="match status" value="1"/>
</dbReference>
<dbReference type="Proteomes" id="UP000176317">
    <property type="component" value="Unassembled WGS sequence"/>
</dbReference>
<reference evidence="1 2" key="1">
    <citation type="journal article" date="2016" name="Nat. Commun.">
        <title>Thousands of microbial genomes shed light on interconnected biogeochemical processes in an aquifer system.</title>
        <authorList>
            <person name="Anantharaman K."/>
            <person name="Brown C.T."/>
            <person name="Hug L.A."/>
            <person name="Sharon I."/>
            <person name="Castelle C.J."/>
            <person name="Probst A.J."/>
            <person name="Thomas B.C."/>
            <person name="Singh A."/>
            <person name="Wilkins M.J."/>
            <person name="Karaoz U."/>
            <person name="Brodie E.L."/>
            <person name="Williams K.H."/>
            <person name="Hubbard S.S."/>
            <person name="Banfield J.F."/>
        </authorList>
    </citation>
    <scope>NUCLEOTIDE SEQUENCE [LARGE SCALE GENOMIC DNA]</scope>
</reference>